<dbReference type="EMBL" id="CM037152">
    <property type="protein sequence ID" value="KAH7834794.1"/>
    <property type="molecule type" value="Genomic_DNA"/>
</dbReference>
<dbReference type="Proteomes" id="UP000828048">
    <property type="component" value="Chromosome 2"/>
</dbReference>
<name>A0ACB7X2K3_9ERIC</name>
<keyword evidence="2" id="KW-1185">Reference proteome</keyword>
<organism evidence="1 2">
    <name type="scientific">Vaccinium darrowii</name>
    <dbReference type="NCBI Taxonomy" id="229202"/>
    <lineage>
        <taxon>Eukaryota</taxon>
        <taxon>Viridiplantae</taxon>
        <taxon>Streptophyta</taxon>
        <taxon>Embryophyta</taxon>
        <taxon>Tracheophyta</taxon>
        <taxon>Spermatophyta</taxon>
        <taxon>Magnoliopsida</taxon>
        <taxon>eudicotyledons</taxon>
        <taxon>Gunneridae</taxon>
        <taxon>Pentapetalae</taxon>
        <taxon>asterids</taxon>
        <taxon>Ericales</taxon>
        <taxon>Ericaceae</taxon>
        <taxon>Vaccinioideae</taxon>
        <taxon>Vaccinieae</taxon>
        <taxon>Vaccinium</taxon>
    </lineage>
</organism>
<reference evidence="1 2" key="1">
    <citation type="journal article" date="2021" name="Hortic Res">
        <title>High-quality reference genome and annotation aids understanding of berry development for evergreen blueberry (Vaccinium darrowii).</title>
        <authorList>
            <person name="Yu J."/>
            <person name="Hulse-Kemp A.M."/>
            <person name="Babiker E."/>
            <person name="Staton M."/>
        </authorList>
    </citation>
    <scope>NUCLEOTIDE SEQUENCE [LARGE SCALE GENOMIC DNA]</scope>
    <source>
        <strain evidence="2">cv. NJ 8807/NJ 8810</strain>
        <tissue evidence="1">Young leaf</tissue>
    </source>
</reference>
<proteinExistence type="predicted"/>
<accession>A0ACB7X2K3</accession>
<evidence type="ECO:0000313" key="1">
    <source>
        <dbReference type="EMBL" id="KAH7834794.1"/>
    </source>
</evidence>
<evidence type="ECO:0000313" key="2">
    <source>
        <dbReference type="Proteomes" id="UP000828048"/>
    </source>
</evidence>
<comment type="caution">
    <text evidence="1">The sequence shown here is derived from an EMBL/GenBank/DDBJ whole genome shotgun (WGS) entry which is preliminary data.</text>
</comment>
<protein>
    <submittedName>
        <fullName evidence="1">Uncharacterized protein</fullName>
    </submittedName>
</protein>
<sequence>MAMVDDSSGAFVIDEAYEFSAPRFFNFIEGETVEEMRVAEVWFDTALTYAPSRTFFDLIFLSWKSLDNSSGAFVIDEAYEFLAPRFFDFIEGETVEDMRVAELWFDTALAYAPSRTFLDLIYLSWKSFHLIRVVLEF</sequence>
<gene>
    <name evidence="1" type="ORF">Vadar_019796</name>
</gene>